<dbReference type="PANTHER" id="PTHR33495:SF2">
    <property type="entry name" value="ANTI-SIGMA FACTOR ANTAGONIST TM_1081-RELATED"/>
    <property type="match status" value="1"/>
</dbReference>
<gene>
    <name evidence="4" type="ORF">PG2T_03125</name>
</gene>
<dbReference type="Pfam" id="PF01740">
    <property type="entry name" value="STAS"/>
    <property type="match status" value="1"/>
</dbReference>
<dbReference type="OrthoDB" id="129622at2"/>
<organism evidence="4 5">
    <name type="scientific">Immundisolibacter cernigliae</name>
    <dbReference type="NCBI Taxonomy" id="1810504"/>
    <lineage>
        <taxon>Bacteria</taxon>
        <taxon>Pseudomonadati</taxon>
        <taxon>Pseudomonadota</taxon>
        <taxon>Gammaproteobacteria</taxon>
        <taxon>Immundisolibacterales</taxon>
        <taxon>Immundisolibacteraceae</taxon>
        <taxon>Immundisolibacter</taxon>
    </lineage>
</organism>
<reference evidence="5" key="1">
    <citation type="submission" date="2016-03" db="EMBL/GenBank/DDBJ databases">
        <title>Complete genome sequence of Solimmundus cernigliae, representing a novel lineage of polycyclic aromatic hydrocarbon degraders within the Gammaproteobacteria.</title>
        <authorList>
            <person name="Singleton D.R."/>
            <person name="Dickey A.N."/>
            <person name="Scholl E.H."/>
            <person name="Wright F.A."/>
            <person name="Aitken M.D."/>
        </authorList>
    </citation>
    <scope>NUCLEOTIDE SEQUENCE [LARGE SCALE GENOMIC DNA]</scope>
    <source>
        <strain evidence="5">TR3.2</strain>
    </source>
</reference>
<protein>
    <recommendedName>
        <fullName evidence="2">Anti-sigma factor antagonist</fullName>
    </recommendedName>
</protein>
<dbReference type="Gene3D" id="3.30.750.24">
    <property type="entry name" value="STAS domain"/>
    <property type="match status" value="1"/>
</dbReference>
<accession>A0A1B1YRE4</accession>
<dbReference type="SUPFAM" id="SSF52091">
    <property type="entry name" value="SpoIIaa-like"/>
    <property type="match status" value="1"/>
</dbReference>
<proteinExistence type="inferred from homology"/>
<dbReference type="PANTHER" id="PTHR33495">
    <property type="entry name" value="ANTI-SIGMA FACTOR ANTAGONIST TM_1081-RELATED-RELATED"/>
    <property type="match status" value="1"/>
</dbReference>
<feature type="domain" description="STAS" evidence="3">
    <location>
        <begin position="2"/>
        <end position="111"/>
    </location>
</feature>
<dbReference type="EMBL" id="CP014671">
    <property type="protein sequence ID" value="ANX03282.1"/>
    <property type="molecule type" value="Genomic_DNA"/>
</dbReference>
<dbReference type="PROSITE" id="PS50801">
    <property type="entry name" value="STAS"/>
    <property type="match status" value="1"/>
</dbReference>
<evidence type="ECO:0000313" key="5">
    <source>
        <dbReference type="Proteomes" id="UP000092952"/>
    </source>
</evidence>
<dbReference type="KEGG" id="gbi:PG2T_03125"/>
<sequence length="115" mass="12306">MKMAVADRSDDLVQISLVGRMDALGVEDIAMPFTAATATRKAPVVVDLSQVDFLASVGLRLFFANARTLQRRGGRMVLAAPREDVRAVLDATGVEQIINVFATLDEACAALLNDS</sequence>
<evidence type="ECO:0000313" key="4">
    <source>
        <dbReference type="EMBL" id="ANX03282.1"/>
    </source>
</evidence>
<dbReference type="RefSeq" id="WP_068802786.1">
    <property type="nucleotide sequence ID" value="NZ_CP014671.1"/>
</dbReference>
<dbReference type="InterPro" id="IPR036513">
    <property type="entry name" value="STAS_dom_sf"/>
</dbReference>
<dbReference type="STRING" id="1810504.PG2T_03125"/>
<dbReference type="InterPro" id="IPR002645">
    <property type="entry name" value="STAS_dom"/>
</dbReference>
<dbReference type="InParanoid" id="A0A1B1YRE4"/>
<dbReference type="NCBIfam" id="TIGR00377">
    <property type="entry name" value="ant_ant_sig"/>
    <property type="match status" value="1"/>
</dbReference>
<dbReference type="AlphaFoldDB" id="A0A1B1YRE4"/>
<dbReference type="InterPro" id="IPR003658">
    <property type="entry name" value="Anti-sigma_ant"/>
</dbReference>
<dbReference type="GO" id="GO:0043856">
    <property type="term" value="F:anti-sigma factor antagonist activity"/>
    <property type="evidence" value="ECO:0007669"/>
    <property type="project" value="InterPro"/>
</dbReference>
<comment type="similarity">
    <text evidence="1 2">Belongs to the anti-sigma-factor antagonist family.</text>
</comment>
<keyword evidence="5" id="KW-1185">Reference proteome</keyword>
<name>A0A1B1YRE4_9GAMM</name>
<evidence type="ECO:0000256" key="2">
    <source>
        <dbReference type="RuleBase" id="RU003749"/>
    </source>
</evidence>
<dbReference type="CDD" id="cd07043">
    <property type="entry name" value="STAS_anti-anti-sigma_factors"/>
    <property type="match status" value="1"/>
</dbReference>
<evidence type="ECO:0000259" key="3">
    <source>
        <dbReference type="PROSITE" id="PS50801"/>
    </source>
</evidence>
<dbReference type="Proteomes" id="UP000092952">
    <property type="component" value="Chromosome"/>
</dbReference>
<evidence type="ECO:0000256" key="1">
    <source>
        <dbReference type="ARBA" id="ARBA00009013"/>
    </source>
</evidence>